<dbReference type="Proteomes" id="UP000664132">
    <property type="component" value="Unassembled WGS sequence"/>
</dbReference>
<feature type="region of interest" description="Disordered" evidence="1">
    <location>
        <begin position="327"/>
        <end position="354"/>
    </location>
</feature>
<feature type="compositionally biased region" description="Basic and acidic residues" evidence="1">
    <location>
        <begin position="65"/>
        <end position="74"/>
    </location>
</feature>
<feature type="region of interest" description="Disordered" evidence="1">
    <location>
        <begin position="1082"/>
        <end position="1112"/>
    </location>
</feature>
<reference evidence="2" key="1">
    <citation type="submission" date="2021-02" db="EMBL/GenBank/DDBJ databases">
        <title>Genome sequence Cadophora malorum strain M34.</title>
        <authorList>
            <person name="Stefanovic E."/>
            <person name="Vu D."/>
            <person name="Scully C."/>
            <person name="Dijksterhuis J."/>
            <person name="Roader J."/>
            <person name="Houbraken J."/>
        </authorList>
    </citation>
    <scope>NUCLEOTIDE SEQUENCE</scope>
    <source>
        <strain evidence="2">M34</strain>
    </source>
</reference>
<gene>
    <name evidence="2" type="ORF">IFR04_001556</name>
</gene>
<organism evidence="2 3">
    <name type="scientific">Cadophora malorum</name>
    <dbReference type="NCBI Taxonomy" id="108018"/>
    <lineage>
        <taxon>Eukaryota</taxon>
        <taxon>Fungi</taxon>
        <taxon>Dikarya</taxon>
        <taxon>Ascomycota</taxon>
        <taxon>Pezizomycotina</taxon>
        <taxon>Leotiomycetes</taxon>
        <taxon>Helotiales</taxon>
        <taxon>Ploettnerulaceae</taxon>
        <taxon>Cadophora</taxon>
    </lineage>
</organism>
<feature type="compositionally biased region" description="Polar residues" evidence="1">
    <location>
        <begin position="635"/>
        <end position="646"/>
    </location>
</feature>
<dbReference type="EMBL" id="JAFJYH010000011">
    <property type="protein sequence ID" value="KAG4425406.1"/>
    <property type="molecule type" value="Genomic_DNA"/>
</dbReference>
<feature type="compositionally biased region" description="Low complexity" evidence="1">
    <location>
        <begin position="22"/>
        <end position="36"/>
    </location>
</feature>
<protein>
    <recommendedName>
        <fullName evidence="4">Proteophosphoglycan ppg4</fullName>
    </recommendedName>
</protein>
<feature type="region of interest" description="Disordered" evidence="1">
    <location>
        <begin position="1207"/>
        <end position="1237"/>
    </location>
</feature>
<feature type="compositionally biased region" description="Polar residues" evidence="1">
    <location>
        <begin position="393"/>
        <end position="403"/>
    </location>
</feature>
<evidence type="ECO:0008006" key="4">
    <source>
        <dbReference type="Google" id="ProtNLM"/>
    </source>
</evidence>
<dbReference type="OrthoDB" id="5341904at2759"/>
<feature type="region of interest" description="Disordered" evidence="1">
    <location>
        <begin position="1144"/>
        <end position="1169"/>
    </location>
</feature>
<feature type="compositionally biased region" description="Polar residues" evidence="1">
    <location>
        <begin position="1209"/>
        <end position="1223"/>
    </location>
</feature>
<feature type="region of interest" description="Disordered" evidence="1">
    <location>
        <begin position="898"/>
        <end position="936"/>
    </location>
</feature>
<feature type="region of interest" description="Disordered" evidence="1">
    <location>
        <begin position="1"/>
        <end position="156"/>
    </location>
</feature>
<comment type="caution">
    <text evidence="2">The sequence shown here is derived from an EMBL/GenBank/DDBJ whole genome shotgun (WGS) entry which is preliminary data.</text>
</comment>
<feature type="compositionally biased region" description="Polar residues" evidence="1">
    <location>
        <begin position="899"/>
        <end position="909"/>
    </location>
</feature>
<accession>A0A8H8BVD6</accession>
<evidence type="ECO:0000256" key="1">
    <source>
        <dbReference type="SAM" id="MobiDB-lite"/>
    </source>
</evidence>
<feature type="region of interest" description="Disordered" evidence="1">
    <location>
        <begin position="459"/>
        <end position="662"/>
    </location>
</feature>
<feature type="compositionally biased region" description="Polar residues" evidence="1">
    <location>
        <begin position="1253"/>
        <end position="1263"/>
    </location>
</feature>
<evidence type="ECO:0000313" key="2">
    <source>
        <dbReference type="EMBL" id="KAG4425406.1"/>
    </source>
</evidence>
<feature type="compositionally biased region" description="Low complexity" evidence="1">
    <location>
        <begin position="530"/>
        <end position="556"/>
    </location>
</feature>
<name>A0A8H8BVD6_9HELO</name>
<sequence length="1344" mass="149430">MGNEQSVPAPRRPQNKLSKPRTNNNSSANLLNTKSAPPSRRNSIISTNASPNKSRFSLVPALGPEDDKKKEEKQKKRRSLFRSKSAQPKGQYQDAELEVEDISVDAPSFEPRRWSRQPRARESAAFESGDEGVEVPLEMRPQPPRKRMSLSQPYGHTNPRLSLVAEIPSPRPEQADTMQRLSGHEEEEAAHVGISRTTSETNMYVPIRRRSLLQHGVATRRSYVEEVQSLPPQPRNVEEFQNYYYNPTNPTSSPLEQLAALAPPPEFLPGPRVETPTEMDYGHIGAFKLGSLRIMNGAASPAPSLEYSLRRAATMGQEEDYIMAGEARRSTERGHRPRASQRSNTISVPQDNKKVPWVVRAESPLRQDIAEMGEGRPRTPLQETQLELDEEQSPSPAKSTESPTKALELAHEYQQDLALSPFSFDNSPPASPTLRVMSKHMAVEDDLFAPEPVTPVLSDRFPRSFDSGYEGGPPARVVKGPRDLTPKPLAKADSGYSSNVSLRSFKKDSAPVAVEKPPPTPPKDTVRVASSTYSEEWSSRVSSSTYTVTSTGSESTLRAQRSLPALPAEEVPEQPFRQPPPVPIKETRSREIPPLPIAQKPDLTYPSALSPHLVVPPREARRQSTPANPRARQESPASDISTSSRWTGKKLNKRPQSIQPEPVYTVQAFRSPSEQLRIPAPSVEARRKLEERVDQFPVATIPNTYVGQLGLRRSSSKETLGTIFSVGSAEVREEVSFARLQSSLPAVPTQPTIPEDPTTNLFHNGEFSAQEMYQRPYDNPLPRVPGNRQDLPTSSLVARSEFNRRNTYQAPLPALPPAEEWTRNSMQATTRERSQSRTRTQAEFETEVTSFNGVSSSIGRSPYDAALSAPRKSMSKEERTKSLTAQFEADSVQRLAMQRSVSSESSGTVIRSRKSYDSITNGNPYVEQESRSERIRGRPPQAHAKFNAMKRQSTPALISSFSTGRREPSPANSHVGEQFDGWNQDGDEERRYSTLSSLSKKTRSPPPVSMTTQRKVTPTPLGAHNIIPPSRTPPMPVQAPNRTAPQIPQVPAHFAAPKIEQDSARGPEWSQPANFWAERRKSAGEALKVQTRKSMEMNRPEAKPELRSRKSMDAYTYRQLQASQQAPKPDLRARKSLDAQTYRESMNGTGKAAGNSTRPTLNSGYRSFDTSQTQINGRKCWNLGVGYENFTHNPYAQPSWIDGAVRKNGSYQSLPPAQSQSQDQEYDHTYGSSSHHNKENLHTQHEYYDQASPQFQSHSQEQVSHLPETIHQRKTSTSEMLVLDRFAGGLDYGYEAGQGLGGSAGMRNTGKMAGGRRKGGPVSEKYGLDFSDVPVILQRVPVRG</sequence>
<feature type="compositionally biased region" description="Polar residues" evidence="1">
    <location>
        <begin position="40"/>
        <end position="55"/>
    </location>
</feature>
<feature type="region of interest" description="Disordered" evidence="1">
    <location>
        <begin position="824"/>
        <end position="844"/>
    </location>
</feature>
<feature type="region of interest" description="Disordered" evidence="1">
    <location>
        <begin position="960"/>
        <end position="1029"/>
    </location>
</feature>
<proteinExistence type="predicted"/>
<keyword evidence="3" id="KW-1185">Reference proteome</keyword>
<feature type="compositionally biased region" description="Polar residues" evidence="1">
    <location>
        <begin position="340"/>
        <end position="350"/>
    </location>
</feature>
<feature type="region of interest" description="Disordered" evidence="1">
    <location>
        <begin position="385"/>
        <end position="404"/>
    </location>
</feature>
<feature type="region of interest" description="Disordered" evidence="1">
    <location>
        <begin position="1253"/>
        <end position="1275"/>
    </location>
</feature>
<feature type="compositionally biased region" description="Basic and acidic residues" evidence="1">
    <location>
        <begin position="1093"/>
        <end position="1112"/>
    </location>
</feature>
<evidence type="ECO:0000313" key="3">
    <source>
        <dbReference type="Proteomes" id="UP000664132"/>
    </source>
</evidence>